<dbReference type="PANTHER" id="PTHR35007:SF4">
    <property type="entry name" value="CONSERVED TRANSMEMBRANE PROTEIN-RELATED"/>
    <property type="match status" value="1"/>
</dbReference>
<evidence type="ECO:0000313" key="3">
    <source>
        <dbReference type="Proteomes" id="UP001220064"/>
    </source>
</evidence>
<keyword evidence="3" id="KW-1185">Reference proteome</keyword>
<reference evidence="2 3" key="1">
    <citation type="submission" date="2020-10" db="EMBL/GenBank/DDBJ databases">
        <title>Complete genome sequence of Corynebacterium massiliense DSM 45435, type strain of Corynebacterium massiliense.</title>
        <authorList>
            <person name="Busche T."/>
            <person name="Kalinowski J."/>
            <person name="Ruckert C."/>
        </authorList>
    </citation>
    <scope>NUCLEOTIDE SEQUENCE [LARGE SCALE GENOMIC DNA]</scope>
    <source>
        <strain evidence="2 3">DSM 45435</strain>
    </source>
</reference>
<dbReference type="Proteomes" id="UP001220064">
    <property type="component" value="Chromosome"/>
</dbReference>
<keyword evidence="1" id="KW-0472">Membrane</keyword>
<dbReference type="EMBL" id="CP063189">
    <property type="protein sequence ID" value="WCZ31666.1"/>
    <property type="molecule type" value="Genomic_DNA"/>
</dbReference>
<keyword evidence="1" id="KW-0812">Transmembrane</keyword>
<organism evidence="2 3">
    <name type="scientific">Corynebacterium massiliense DSM 45435</name>
    <dbReference type="NCBI Taxonomy" id="1121364"/>
    <lineage>
        <taxon>Bacteria</taxon>
        <taxon>Bacillati</taxon>
        <taxon>Actinomycetota</taxon>
        <taxon>Actinomycetes</taxon>
        <taxon>Mycobacteriales</taxon>
        <taxon>Corynebacteriaceae</taxon>
        <taxon>Corynebacterium</taxon>
    </lineage>
</organism>
<evidence type="ECO:0000256" key="1">
    <source>
        <dbReference type="SAM" id="Phobius"/>
    </source>
</evidence>
<feature type="transmembrane region" description="Helical" evidence="1">
    <location>
        <begin position="224"/>
        <end position="243"/>
    </location>
</feature>
<name>A0ABY7U4R1_9CORY</name>
<evidence type="ECO:0000313" key="2">
    <source>
        <dbReference type="EMBL" id="WCZ31666.1"/>
    </source>
</evidence>
<dbReference type="PANTHER" id="PTHR35007">
    <property type="entry name" value="INTEGRAL MEMBRANE PROTEIN-RELATED"/>
    <property type="match status" value="1"/>
</dbReference>
<keyword evidence="1" id="KW-1133">Transmembrane helix</keyword>
<gene>
    <name evidence="2" type="ORF">CMASS_01010</name>
</gene>
<dbReference type="RefSeq" id="WP_022863547.1">
    <property type="nucleotide sequence ID" value="NZ_ATVG01000012.1"/>
</dbReference>
<sequence>MTASLAAPVIALCLLAAAVLCGQPARSIARDRARGLTGADSVAGRGAVVITAVFVVVFAFLLIGRVSIVVAAALAVGTIGWTVRGFARDRKRRQEERAMIAYLGAVGSDLRAGTSLPRALTRALEVLTDDAGPVERGSRGAGPTARLYEQLHTAAIVANRGGSFAKSLTGAGEYLDGFARMCAMGESHGIALAELIGQYQQRLADKRRHRQATSASLQGPQTTALVLTALPLAGLALGGAMGARPFALLFGGGIGGLLLVLGVALSCGGFAWSQAIMRKAAG</sequence>
<feature type="transmembrane region" description="Helical" evidence="1">
    <location>
        <begin position="53"/>
        <end position="83"/>
    </location>
</feature>
<feature type="transmembrane region" description="Helical" evidence="1">
    <location>
        <begin position="249"/>
        <end position="272"/>
    </location>
</feature>
<accession>A0ABY7U4R1</accession>
<proteinExistence type="predicted"/>
<protein>
    <recommendedName>
        <fullName evidence="4">Type II secretion system protein GspF domain-containing protein</fullName>
    </recommendedName>
</protein>
<evidence type="ECO:0008006" key="4">
    <source>
        <dbReference type="Google" id="ProtNLM"/>
    </source>
</evidence>